<protein>
    <submittedName>
        <fullName evidence="2">Ovule protein</fullName>
    </submittedName>
</protein>
<organism evidence="2">
    <name type="scientific">Rodentolepis nana</name>
    <name type="common">Dwarf tapeworm</name>
    <name type="synonym">Hymenolepis nana</name>
    <dbReference type="NCBI Taxonomy" id="102285"/>
    <lineage>
        <taxon>Eukaryota</taxon>
        <taxon>Metazoa</taxon>
        <taxon>Spiralia</taxon>
        <taxon>Lophotrochozoa</taxon>
        <taxon>Platyhelminthes</taxon>
        <taxon>Cestoda</taxon>
        <taxon>Eucestoda</taxon>
        <taxon>Cyclophyllidea</taxon>
        <taxon>Hymenolepididae</taxon>
        <taxon>Rodentolepis</taxon>
    </lineage>
</organism>
<feature type="compositionally biased region" description="Basic residues" evidence="1">
    <location>
        <begin position="54"/>
        <end position="75"/>
    </location>
</feature>
<dbReference type="WBParaSite" id="HNAJ_0000495801-mRNA-1">
    <property type="protein sequence ID" value="HNAJ_0000495801-mRNA-1"/>
    <property type="gene ID" value="HNAJ_0000495801"/>
</dbReference>
<evidence type="ECO:0000313" key="2">
    <source>
        <dbReference type="WBParaSite" id="HNAJ_0000495801-mRNA-1"/>
    </source>
</evidence>
<accession>A0A0R3TD19</accession>
<sequence length="108" mass="12335">LTPSDYTTHPHPLSPTSSTSTFTNDTGQQTHVSAFLSILPSANVAFQPRLTKIHHQISRHQQQHQRNQRHHKRRNFANTVNNALRTPPEPPLTYASQSHIHHLPINFI</sequence>
<evidence type="ECO:0000256" key="1">
    <source>
        <dbReference type="SAM" id="MobiDB-lite"/>
    </source>
</evidence>
<feature type="region of interest" description="Disordered" evidence="1">
    <location>
        <begin position="54"/>
        <end position="95"/>
    </location>
</feature>
<dbReference type="AlphaFoldDB" id="A0A0R3TD19"/>
<feature type="region of interest" description="Disordered" evidence="1">
    <location>
        <begin position="1"/>
        <end position="26"/>
    </location>
</feature>
<feature type="compositionally biased region" description="Low complexity" evidence="1">
    <location>
        <begin position="7"/>
        <end position="23"/>
    </location>
</feature>
<proteinExistence type="predicted"/>
<reference evidence="2" key="1">
    <citation type="submission" date="2017-02" db="UniProtKB">
        <authorList>
            <consortium name="WormBaseParasite"/>
        </authorList>
    </citation>
    <scope>IDENTIFICATION</scope>
</reference>
<name>A0A0R3TD19_RODNA</name>